<feature type="domain" description="Glycosyl transferase family 28 C-terminal" evidence="1">
    <location>
        <begin position="1"/>
        <end position="131"/>
    </location>
</feature>
<comment type="caution">
    <text evidence="2">The sequence shown here is derived from an EMBL/GenBank/DDBJ whole genome shotgun (WGS) entry which is preliminary data.</text>
</comment>
<organism evidence="2 3">
    <name type="scientific">Vibrio penaeicida</name>
    <dbReference type="NCBI Taxonomy" id="104609"/>
    <lineage>
        <taxon>Bacteria</taxon>
        <taxon>Pseudomonadati</taxon>
        <taxon>Pseudomonadota</taxon>
        <taxon>Gammaproteobacteria</taxon>
        <taxon>Vibrionales</taxon>
        <taxon>Vibrionaceae</taxon>
        <taxon>Vibrio</taxon>
    </lineage>
</organism>
<dbReference type="SUPFAM" id="SSF53756">
    <property type="entry name" value="UDP-Glycosyltransferase/glycogen phosphorylase"/>
    <property type="match status" value="1"/>
</dbReference>
<keyword evidence="3" id="KW-1185">Reference proteome</keyword>
<accession>A0AAV5NZ84</accession>
<proteinExistence type="predicted"/>
<name>A0AAV5NZ84_9VIBR</name>
<dbReference type="AlphaFoldDB" id="A0AAV5NZ84"/>
<dbReference type="InterPro" id="IPR007235">
    <property type="entry name" value="Glyco_trans_28_C"/>
</dbReference>
<dbReference type="GO" id="GO:0016758">
    <property type="term" value="F:hexosyltransferase activity"/>
    <property type="evidence" value="ECO:0007669"/>
    <property type="project" value="InterPro"/>
</dbReference>
<dbReference type="Gene3D" id="3.40.50.2000">
    <property type="entry name" value="Glycogen Phosphorylase B"/>
    <property type="match status" value="1"/>
</dbReference>
<gene>
    <name evidence="2" type="ORF">GCM10007932_46630</name>
</gene>
<dbReference type="Proteomes" id="UP001156690">
    <property type="component" value="Unassembled WGS sequence"/>
</dbReference>
<dbReference type="Pfam" id="PF04101">
    <property type="entry name" value="Glyco_tran_28_C"/>
    <property type="match status" value="1"/>
</dbReference>
<sequence length="156" mass="17569">MILLTVGTQLPFDRLVSIIDDNADSSPMEIHAQIGETEYEAKNIKADKFMEPDELDKLMDESKVVISHAGMGTIIKCINLRKPVILFPRLSKLGEHRNDHQLDTINSFAELVGVYPAFDEKELVELIKKADTLTPPSGFKNADRTRLVDFLKSQMV</sequence>
<dbReference type="RefSeq" id="WP_126610058.1">
    <property type="nucleotide sequence ID" value="NZ_AP025144.1"/>
</dbReference>
<evidence type="ECO:0000313" key="3">
    <source>
        <dbReference type="Proteomes" id="UP001156690"/>
    </source>
</evidence>
<dbReference type="EMBL" id="BSNX01000067">
    <property type="protein sequence ID" value="GLQ75301.1"/>
    <property type="molecule type" value="Genomic_DNA"/>
</dbReference>
<evidence type="ECO:0000313" key="2">
    <source>
        <dbReference type="EMBL" id="GLQ75301.1"/>
    </source>
</evidence>
<protein>
    <submittedName>
        <fullName evidence="2">Beta-1,4-galactosyltransferase</fullName>
    </submittedName>
</protein>
<evidence type="ECO:0000259" key="1">
    <source>
        <dbReference type="Pfam" id="PF04101"/>
    </source>
</evidence>
<reference evidence="3" key="1">
    <citation type="journal article" date="2019" name="Int. J. Syst. Evol. Microbiol.">
        <title>The Global Catalogue of Microorganisms (GCM) 10K type strain sequencing project: providing services to taxonomists for standard genome sequencing and annotation.</title>
        <authorList>
            <consortium name="The Broad Institute Genomics Platform"/>
            <consortium name="The Broad Institute Genome Sequencing Center for Infectious Disease"/>
            <person name="Wu L."/>
            <person name="Ma J."/>
        </authorList>
    </citation>
    <scope>NUCLEOTIDE SEQUENCE [LARGE SCALE GENOMIC DNA]</scope>
    <source>
        <strain evidence="3">NBRC 15640</strain>
    </source>
</reference>